<dbReference type="EMBL" id="RKRE01000004">
    <property type="protein sequence ID" value="RPF41998.1"/>
    <property type="molecule type" value="Genomic_DNA"/>
</dbReference>
<dbReference type="SUPFAM" id="SSF47598">
    <property type="entry name" value="Ribbon-helix-helix"/>
    <property type="match status" value="1"/>
</dbReference>
<keyword evidence="3" id="KW-1185">Reference proteome</keyword>
<dbReference type="Proteomes" id="UP000282654">
    <property type="component" value="Unassembled WGS sequence"/>
</dbReference>
<reference evidence="2 3" key="1">
    <citation type="submission" date="2018-11" db="EMBL/GenBank/DDBJ databases">
        <title>Genomic Encyclopedia of Type Strains, Phase IV (KMG-IV): sequencing the most valuable type-strain genomes for metagenomic binning, comparative biology and taxonomic classification.</title>
        <authorList>
            <person name="Goeker M."/>
        </authorList>
    </citation>
    <scope>NUCLEOTIDE SEQUENCE [LARGE SCALE GENOMIC DNA]</scope>
    <source>
        <strain evidence="2 3">DSM 102936</strain>
    </source>
</reference>
<comment type="caution">
    <text evidence="2">The sequence shown here is derived from an EMBL/GenBank/DDBJ whole genome shotgun (WGS) entry which is preliminary data.</text>
</comment>
<feature type="domain" description="CopG-like ribbon-helix-helix" evidence="1">
    <location>
        <begin position="5"/>
        <end position="40"/>
    </location>
</feature>
<dbReference type="GO" id="GO:0006355">
    <property type="term" value="P:regulation of DNA-templated transcription"/>
    <property type="evidence" value="ECO:0007669"/>
    <property type="project" value="InterPro"/>
</dbReference>
<proteinExistence type="predicted"/>
<protein>
    <submittedName>
        <fullName evidence="2">CopG antitoxin of type II toxin-antitoxin system</fullName>
    </submittedName>
</protein>
<accession>A0A3N5AXW3</accession>
<dbReference type="InterPro" id="IPR010985">
    <property type="entry name" value="Ribbon_hlx_hlx"/>
</dbReference>
<dbReference type="AlphaFoldDB" id="A0A3N5AXW3"/>
<dbReference type="RefSeq" id="WP_170157816.1">
    <property type="nucleotide sequence ID" value="NZ_RKRE01000004.1"/>
</dbReference>
<dbReference type="Pfam" id="PF07878">
    <property type="entry name" value="RHH_5"/>
    <property type="match status" value="1"/>
</dbReference>
<evidence type="ECO:0000313" key="3">
    <source>
        <dbReference type="Proteomes" id="UP000282654"/>
    </source>
</evidence>
<name>A0A3N5AXW3_9THEO</name>
<gene>
    <name evidence="2" type="ORF">EDD75_2219</name>
</gene>
<evidence type="ECO:0000313" key="2">
    <source>
        <dbReference type="EMBL" id="RPF41998.1"/>
    </source>
</evidence>
<evidence type="ECO:0000259" key="1">
    <source>
        <dbReference type="Pfam" id="PF07878"/>
    </source>
</evidence>
<organism evidence="2 3">
    <name type="scientific">Thermodesulfitimonas autotrophica</name>
    <dbReference type="NCBI Taxonomy" id="1894989"/>
    <lineage>
        <taxon>Bacteria</taxon>
        <taxon>Bacillati</taxon>
        <taxon>Bacillota</taxon>
        <taxon>Clostridia</taxon>
        <taxon>Thermoanaerobacterales</taxon>
        <taxon>Thermoanaerobacteraceae</taxon>
        <taxon>Thermodesulfitimonas</taxon>
    </lineage>
</organism>
<dbReference type="InterPro" id="IPR012869">
    <property type="entry name" value="RHH_5"/>
</dbReference>
<sequence>MRKTERLSVTLPAETAERIKTEAARRHVSVSSLVALAVERLTCDLEAAEFARRAEVFARACLLAALRDLEPEARVEEARRLLAEATAQIKRMEEKRR</sequence>